<dbReference type="AlphaFoldDB" id="A0A8J6IQV8"/>
<dbReference type="RefSeq" id="WP_186505688.1">
    <property type="nucleotide sequence ID" value="NZ_JACNEP010000003.1"/>
</dbReference>
<feature type="transmembrane region" description="Helical" evidence="8">
    <location>
        <begin position="246"/>
        <end position="268"/>
    </location>
</feature>
<evidence type="ECO:0000256" key="5">
    <source>
        <dbReference type="ARBA" id="ARBA00022692"/>
    </source>
</evidence>
<accession>A0A8J6IQV8</accession>
<dbReference type="Proteomes" id="UP000601768">
    <property type="component" value="Unassembled WGS sequence"/>
</dbReference>
<keyword evidence="6 8" id="KW-1133">Transmembrane helix</keyword>
<keyword evidence="7 8" id="KW-0472">Membrane</keyword>
<organism evidence="9 10">
    <name type="scientific">Neptunicella marina</name>
    <dbReference type="NCBI Taxonomy" id="2125989"/>
    <lineage>
        <taxon>Bacteria</taxon>
        <taxon>Pseudomonadati</taxon>
        <taxon>Pseudomonadota</taxon>
        <taxon>Gammaproteobacteria</taxon>
        <taxon>Alteromonadales</taxon>
        <taxon>Alteromonadaceae</taxon>
        <taxon>Neptunicella</taxon>
    </lineage>
</organism>
<feature type="transmembrane region" description="Helical" evidence="8">
    <location>
        <begin position="6"/>
        <end position="22"/>
    </location>
</feature>
<feature type="transmembrane region" description="Helical" evidence="8">
    <location>
        <begin position="90"/>
        <end position="109"/>
    </location>
</feature>
<proteinExistence type="inferred from homology"/>
<dbReference type="Pfam" id="PF03547">
    <property type="entry name" value="Mem_trans"/>
    <property type="match status" value="1"/>
</dbReference>
<evidence type="ECO:0000256" key="7">
    <source>
        <dbReference type="ARBA" id="ARBA00023136"/>
    </source>
</evidence>
<comment type="similarity">
    <text evidence="2">Belongs to the auxin efflux carrier (TC 2.A.69) family.</text>
</comment>
<keyword evidence="4" id="KW-1003">Cell membrane</keyword>
<protein>
    <submittedName>
        <fullName evidence="9">AEC family transporter</fullName>
    </submittedName>
</protein>
<dbReference type="GO" id="GO:0055085">
    <property type="term" value="P:transmembrane transport"/>
    <property type="evidence" value="ECO:0007669"/>
    <property type="project" value="InterPro"/>
</dbReference>
<evidence type="ECO:0000256" key="1">
    <source>
        <dbReference type="ARBA" id="ARBA00004651"/>
    </source>
</evidence>
<feature type="transmembrane region" description="Helical" evidence="8">
    <location>
        <begin position="57"/>
        <end position="78"/>
    </location>
</feature>
<evidence type="ECO:0000256" key="4">
    <source>
        <dbReference type="ARBA" id="ARBA00022475"/>
    </source>
</evidence>
<dbReference type="PANTHER" id="PTHR36838:SF1">
    <property type="entry name" value="SLR1864 PROTEIN"/>
    <property type="match status" value="1"/>
</dbReference>
<comment type="caution">
    <text evidence="9">The sequence shown here is derived from an EMBL/GenBank/DDBJ whole genome shotgun (WGS) entry which is preliminary data.</text>
</comment>
<sequence>MENFYLILLYLSIGLIFKRLSILPDNSAMVLNHFVLYISLPALILQKIPSLTFSTALLIPLLTPWLLLIAIALLVLLIGKQLAWPRQVTGALLIVLPLGNTSFLGFPIIQGFYGDVGLSYAVIYDQLGTFLGLSTYATVIAALYGSHTRTLKLSHLITRILTFPAFVSLIVALIIKDMHYPPLMRLVVDNLALTLVPVIMIAVGLNLNFRLPSELKLPFFIGLFIKLILMPVLVYMGLNAAGQDGLAVTVSVFCAAMPPMISAGALAISANLAPKLVSALVGYGLLLSLATLPSYHWLLALL</sequence>
<evidence type="ECO:0000313" key="9">
    <source>
        <dbReference type="EMBL" id="MBC3765211.1"/>
    </source>
</evidence>
<comment type="subcellular location">
    <subcellularLocation>
        <location evidence="1">Cell membrane</location>
        <topology evidence="1">Multi-pass membrane protein</topology>
    </subcellularLocation>
</comment>
<dbReference type="InterPro" id="IPR004776">
    <property type="entry name" value="Mem_transp_PIN-like"/>
</dbReference>
<gene>
    <name evidence="9" type="ORF">H8B19_04945</name>
</gene>
<feature type="transmembrane region" description="Helical" evidence="8">
    <location>
        <begin position="219"/>
        <end position="240"/>
    </location>
</feature>
<feature type="transmembrane region" description="Helical" evidence="8">
    <location>
        <begin position="187"/>
        <end position="207"/>
    </location>
</feature>
<feature type="transmembrane region" description="Helical" evidence="8">
    <location>
        <begin position="121"/>
        <end position="144"/>
    </location>
</feature>
<evidence type="ECO:0000256" key="3">
    <source>
        <dbReference type="ARBA" id="ARBA00022448"/>
    </source>
</evidence>
<evidence type="ECO:0000313" key="10">
    <source>
        <dbReference type="Proteomes" id="UP000601768"/>
    </source>
</evidence>
<evidence type="ECO:0000256" key="8">
    <source>
        <dbReference type="SAM" id="Phobius"/>
    </source>
</evidence>
<reference evidence="9" key="1">
    <citation type="journal article" date="2018" name="Int. J. Syst. Evol. Microbiol.">
        <title>Neptunicella marina gen. nov., sp. nov., isolated from surface seawater.</title>
        <authorList>
            <person name="Liu X."/>
            <person name="Lai Q."/>
            <person name="Du Y."/>
            <person name="Zhang X."/>
            <person name="Liu Z."/>
            <person name="Sun F."/>
            <person name="Shao Z."/>
        </authorList>
    </citation>
    <scope>NUCLEOTIDE SEQUENCE</scope>
    <source>
        <strain evidence="9">S27-2</strain>
    </source>
</reference>
<dbReference type="EMBL" id="JACNEP010000003">
    <property type="protein sequence ID" value="MBC3765211.1"/>
    <property type="molecule type" value="Genomic_DNA"/>
</dbReference>
<feature type="transmembrane region" description="Helical" evidence="8">
    <location>
        <begin position="156"/>
        <end position="175"/>
    </location>
</feature>
<keyword evidence="3" id="KW-0813">Transport</keyword>
<evidence type="ECO:0000256" key="6">
    <source>
        <dbReference type="ARBA" id="ARBA00022989"/>
    </source>
</evidence>
<dbReference type="GO" id="GO:0005886">
    <property type="term" value="C:plasma membrane"/>
    <property type="evidence" value="ECO:0007669"/>
    <property type="project" value="UniProtKB-SubCell"/>
</dbReference>
<dbReference type="InterPro" id="IPR038770">
    <property type="entry name" value="Na+/solute_symporter_sf"/>
</dbReference>
<feature type="transmembrane region" description="Helical" evidence="8">
    <location>
        <begin position="29"/>
        <end position="45"/>
    </location>
</feature>
<reference evidence="9" key="2">
    <citation type="submission" date="2020-08" db="EMBL/GenBank/DDBJ databases">
        <authorList>
            <person name="Lai Q."/>
        </authorList>
    </citation>
    <scope>NUCLEOTIDE SEQUENCE</scope>
    <source>
        <strain evidence="9">S27-2</strain>
    </source>
</reference>
<feature type="transmembrane region" description="Helical" evidence="8">
    <location>
        <begin position="280"/>
        <end position="298"/>
    </location>
</feature>
<dbReference type="PANTHER" id="PTHR36838">
    <property type="entry name" value="AUXIN EFFLUX CARRIER FAMILY PROTEIN"/>
    <property type="match status" value="1"/>
</dbReference>
<dbReference type="Gene3D" id="1.20.1530.20">
    <property type="match status" value="1"/>
</dbReference>
<name>A0A8J6IQV8_9ALTE</name>
<keyword evidence="5 8" id="KW-0812">Transmembrane</keyword>
<keyword evidence="10" id="KW-1185">Reference proteome</keyword>
<evidence type="ECO:0000256" key="2">
    <source>
        <dbReference type="ARBA" id="ARBA00010145"/>
    </source>
</evidence>